<dbReference type="Proteomes" id="UP001186452">
    <property type="component" value="Unassembled WGS sequence"/>
</dbReference>
<feature type="signal peptide" evidence="1">
    <location>
        <begin position="1"/>
        <end position="22"/>
    </location>
</feature>
<gene>
    <name evidence="2" type="ORF">R2X38_23040</name>
</gene>
<evidence type="ECO:0000313" key="3">
    <source>
        <dbReference type="Proteomes" id="UP001186452"/>
    </source>
</evidence>
<dbReference type="RefSeq" id="WP_317524698.1">
    <property type="nucleotide sequence ID" value="NZ_JAWJZI010000018.1"/>
</dbReference>
<reference evidence="2 3" key="1">
    <citation type="submission" date="2023-10" db="EMBL/GenBank/DDBJ databases">
        <title>Marine bacteria isolated from horseshoe crab.</title>
        <authorList>
            <person name="Cheng T.H."/>
        </authorList>
    </citation>
    <scope>NUCLEOTIDE SEQUENCE [LARGE SCALE GENOMIC DNA]</scope>
    <source>
        <strain evidence="2 3">HSC6</strain>
    </source>
</reference>
<evidence type="ECO:0000256" key="1">
    <source>
        <dbReference type="SAM" id="SignalP"/>
    </source>
</evidence>
<dbReference type="PROSITE" id="PS51257">
    <property type="entry name" value="PROKAR_LIPOPROTEIN"/>
    <property type="match status" value="1"/>
</dbReference>
<accession>A0ABU3ZP96</accession>
<proteinExistence type="predicted"/>
<feature type="chain" id="PRO_5045843708" description="Chromosome partitioning protein ParA" evidence="1">
    <location>
        <begin position="23"/>
        <end position="582"/>
    </location>
</feature>
<dbReference type="EMBL" id="JAWJZI010000018">
    <property type="protein sequence ID" value="MDV5171882.1"/>
    <property type="molecule type" value="Genomic_DNA"/>
</dbReference>
<name>A0ABU3ZP96_9GAMM</name>
<evidence type="ECO:0008006" key="4">
    <source>
        <dbReference type="Google" id="ProtNLM"/>
    </source>
</evidence>
<keyword evidence="3" id="KW-1185">Reference proteome</keyword>
<sequence length="582" mass="63763">MHFKYSAIAASMIAALSLTGCGSDSSSNNSGNGQPPVAVQSQGAFIDAAVEGLYYVTQPSGKTGYTDAEGTYNFDEKDESITFYLGGENGLRIGTSSIRDIISPFEATGNYQKALNLARILQTMDDASDNAITLPDTIKSPSAGMIAALQNVMLHDLDSADSLKKALGKTEWISEDKALDHLNNSLAGLERGSKEVLTDWQKGSGKYLRTIESTLSAQNAGSSNEQLFVHADKLLEEELFDTTRGFRHMTVKLDDTNLVLLKGSNDTTISSGFATSYLACLDKEGVSANYVAAENNNHATCNGTEMDFMGDEFDYAKFSLANAFDYSILYKKEELAQDESYPWSMLESDGEGPMFNCLANQSCSESSLTGFSITERDDSDDEDGSEIQQNVLSHSYDAITGVYTEVRQRTMLNGQYKGRVSNSINFNYIVESPTAERYVDFKGTWKAVATREGCDGVAVSTLVFDDNGLASMTGEEFSGQCERSSLDEKNVSYDTLSAMDYWWFATNGQGNDSKATLTQLNSTIRWCDKDEDNQTEGCQPADIKINRWEYAPAGKNWDQGVLNRRTLDSNGNIKSTISMHKL</sequence>
<evidence type="ECO:0000313" key="2">
    <source>
        <dbReference type="EMBL" id="MDV5171882.1"/>
    </source>
</evidence>
<keyword evidence="1" id="KW-0732">Signal</keyword>
<organism evidence="2 3">
    <name type="scientific">Photobacterium rosenbergii</name>
    <dbReference type="NCBI Taxonomy" id="294936"/>
    <lineage>
        <taxon>Bacteria</taxon>
        <taxon>Pseudomonadati</taxon>
        <taxon>Pseudomonadota</taxon>
        <taxon>Gammaproteobacteria</taxon>
        <taxon>Vibrionales</taxon>
        <taxon>Vibrionaceae</taxon>
        <taxon>Photobacterium</taxon>
    </lineage>
</organism>
<comment type="caution">
    <text evidence="2">The sequence shown here is derived from an EMBL/GenBank/DDBJ whole genome shotgun (WGS) entry which is preliminary data.</text>
</comment>
<protein>
    <recommendedName>
        <fullName evidence="4">Chromosome partitioning protein ParA</fullName>
    </recommendedName>
</protein>